<gene>
    <name evidence="3" type="ORF">C4K68_15535</name>
</gene>
<dbReference type="Proteomes" id="UP000238196">
    <property type="component" value="Unassembled WGS sequence"/>
</dbReference>
<feature type="domain" description="UPF0033" evidence="2">
    <location>
        <begin position="9"/>
        <end position="33"/>
    </location>
</feature>
<proteinExistence type="inferred from homology"/>
<dbReference type="PANTHER" id="PTHR33279:SF6">
    <property type="entry name" value="SULFUR CARRIER PROTEIN YEDF-RELATED"/>
    <property type="match status" value="1"/>
</dbReference>
<reference evidence="3 4" key="1">
    <citation type="submission" date="2018-02" db="EMBL/GenBank/DDBJ databases">
        <title>novel marine gammaproteobacteria from coastal saline agro ecosystem.</title>
        <authorList>
            <person name="Krishnan R."/>
            <person name="Ramesh Kumar N."/>
        </authorList>
    </citation>
    <scope>NUCLEOTIDE SEQUENCE [LARGE SCALE GENOMIC DNA]</scope>
    <source>
        <strain evidence="3 4">228</strain>
    </source>
</reference>
<comment type="similarity">
    <text evidence="1">Belongs to the sulfur carrier protein TusA family.</text>
</comment>
<protein>
    <recommendedName>
        <fullName evidence="2">UPF0033 domain-containing protein</fullName>
    </recommendedName>
</protein>
<sequence>MVTSKEQMLDATGLMCPMPLLKAKQALRQLQAGQILHVMASDAGSSRDIPVFVHRSGHTLQRSEEIDGIFHFWIAKGLE</sequence>
<dbReference type="PROSITE" id="PS01148">
    <property type="entry name" value="UPF0033"/>
    <property type="match status" value="1"/>
</dbReference>
<dbReference type="OrthoDB" id="9797352at2"/>
<evidence type="ECO:0000259" key="2">
    <source>
        <dbReference type="PROSITE" id="PS01148"/>
    </source>
</evidence>
<dbReference type="SUPFAM" id="SSF64307">
    <property type="entry name" value="SirA-like"/>
    <property type="match status" value="1"/>
</dbReference>
<dbReference type="PANTHER" id="PTHR33279">
    <property type="entry name" value="SULFUR CARRIER PROTEIN YEDF-RELATED"/>
    <property type="match status" value="1"/>
</dbReference>
<dbReference type="EMBL" id="PRLP01000052">
    <property type="protein sequence ID" value="PPC76438.1"/>
    <property type="molecule type" value="Genomic_DNA"/>
</dbReference>
<evidence type="ECO:0000256" key="1">
    <source>
        <dbReference type="ARBA" id="ARBA00008984"/>
    </source>
</evidence>
<dbReference type="InterPro" id="IPR001455">
    <property type="entry name" value="TusA-like"/>
</dbReference>
<evidence type="ECO:0000313" key="3">
    <source>
        <dbReference type="EMBL" id="PPC76438.1"/>
    </source>
</evidence>
<dbReference type="AlphaFoldDB" id="A0A2S5KNS4"/>
<organism evidence="3 4">
    <name type="scientific">Proteobacteria bacterium 228</name>
    <dbReference type="NCBI Taxonomy" id="2083153"/>
    <lineage>
        <taxon>Bacteria</taxon>
        <taxon>Pseudomonadati</taxon>
        <taxon>Pseudomonadota</taxon>
    </lineage>
</organism>
<dbReference type="Gene3D" id="3.30.110.40">
    <property type="entry name" value="TusA-like domain"/>
    <property type="match status" value="1"/>
</dbReference>
<evidence type="ECO:0000313" key="4">
    <source>
        <dbReference type="Proteomes" id="UP000238196"/>
    </source>
</evidence>
<comment type="caution">
    <text evidence="3">The sequence shown here is derived from an EMBL/GenBank/DDBJ whole genome shotgun (WGS) entry which is preliminary data.</text>
</comment>
<dbReference type="CDD" id="cd00291">
    <property type="entry name" value="SirA_YedF_YeeD"/>
    <property type="match status" value="1"/>
</dbReference>
<dbReference type="InterPro" id="IPR036868">
    <property type="entry name" value="TusA-like_sf"/>
</dbReference>
<name>A0A2S5KNS4_9PROT</name>
<accession>A0A2S5KNS4</accession>
<dbReference type="Pfam" id="PF01206">
    <property type="entry name" value="TusA"/>
    <property type="match status" value="1"/>
</dbReference>